<dbReference type="AlphaFoldDB" id="A0A225UTT0"/>
<dbReference type="PANTHER" id="PTHR31569">
    <property type="entry name" value="SWIM-TYPE DOMAIN-CONTAINING PROTEIN"/>
    <property type="match status" value="1"/>
</dbReference>
<protein>
    <recommendedName>
        <fullName evidence="1">ZSWIM1/3 RNaseH-like domain-containing protein</fullName>
    </recommendedName>
</protein>
<reference evidence="3" key="1">
    <citation type="submission" date="2017-03" db="EMBL/GenBank/DDBJ databases">
        <title>Phytopthora megakarya and P. palmivora, two closely related causual agents of cacao black pod achieved similar genome size and gene model numbers by different mechanisms.</title>
        <authorList>
            <person name="Ali S."/>
            <person name="Shao J."/>
            <person name="Larry D.J."/>
            <person name="Kronmiller B."/>
            <person name="Shen D."/>
            <person name="Strem M.D."/>
            <person name="Melnick R.L."/>
            <person name="Guiltinan M.J."/>
            <person name="Tyler B.M."/>
            <person name="Meinhardt L.W."/>
            <person name="Bailey B.A."/>
        </authorList>
    </citation>
    <scope>NUCLEOTIDE SEQUENCE [LARGE SCALE GENOMIC DNA]</scope>
    <source>
        <strain evidence="3">zdho120</strain>
    </source>
</reference>
<gene>
    <name evidence="2" type="ORF">PHMEG_00033900</name>
</gene>
<comment type="caution">
    <text evidence="2">The sequence shown here is derived from an EMBL/GenBank/DDBJ whole genome shotgun (WGS) entry which is preliminary data.</text>
</comment>
<feature type="domain" description="ZSWIM1/3 RNaseH-like" evidence="1">
    <location>
        <begin position="140"/>
        <end position="196"/>
    </location>
</feature>
<evidence type="ECO:0000313" key="3">
    <source>
        <dbReference type="Proteomes" id="UP000198211"/>
    </source>
</evidence>
<dbReference type="EMBL" id="NBNE01012268">
    <property type="protein sequence ID" value="OWY95956.1"/>
    <property type="molecule type" value="Genomic_DNA"/>
</dbReference>
<keyword evidence="3" id="KW-1185">Reference proteome</keyword>
<evidence type="ECO:0000313" key="2">
    <source>
        <dbReference type="EMBL" id="OWY95956.1"/>
    </source>
</evidence>
<feature type="non-terminal residue" evidence="2">
    <location>
        <position position="1"/>
    </location>
</feature>
<name>A0A225UTT0_9STRA</name>
<dbReference type="Proteomes" id="UP000198211">
    <property type="component" value="Unassembled WGS sequence"/>
</dbReference>
<dbReference type="InterPro" id="IPR052579">
    <property type="entry name" value="Zinc_finger_SWIM"/>
</dbReference>
<dbReference type="InterPro" id="IPR048324">
    <property type="entry name" value="ZSWIM1-3_RNaseH-like"/>
</dbReference>
<organism evidence="2 3">
    <name type="scientific">Phytophthora megakarya</name>
    <dbReference type="NCBI Taxonomy" id="4795"/>
    <lineage>
        <taxon>Eukaryota</taxon>
        <taxon>Sar</taxon>
        <taxon>Stramenopiles</taxon>
        <taxon>Oomycota</taxon>
        <taxon>Peronosporomycetes</taxon>
        <taxon>Peronosporales</taxon>
        <taxon>Peronosporaceae</taxon>
        <taxon>Phytophthora</taxon>
    </lineage>
</organism>
<sequence length="198" mass="22838">LVIRESENVKNEIISWLIQKKALAGLRVLYLPDDLPCWRKHYICTHGWRRKSRGTGARPLQNFVANSCPFRFMAESVFRGGKWCVEICWGESLRIYDYIRNHSKYKTTTKDVDNLMSRIRGELRGEASDDVAVAEFLLAFNETDPDNVSSVDESDSGDPGAISLTTSHMHRIFNAFPELVMIDYTHKTNRFRLLIYTS</sequence>
<proteinExistence type="predicted"/>
<evidence type="ECO:0000259" key="1">
    <source>
        <dbReference type="Pfam" id="PF21056"/>
    </source>
</evidence>
<dbReference type="OrthoDB" id="1880067at2759"/>
<dbReference type="Pfam" id="PF21056">
    <property type="entry name" value="ZSWIM1-3_RNaseH-like"/>
    <property type="match status" value="1"/>
</dbReference>
<accession>A0A225UTT0</accession>
<dbReference type="PANTHER" id="PTHR31569:SF4">
    <property type="entry name" value="SWIM-TYPE DOMAIN-CONTAINING PROTEIN"/>
    <property type="match status" value="1"/>
</dbReference>